<feature type="transmembrane region" description="Helical" evidence="8">
    <location>
        <begin position="267"/>
        <end position="291"/>
    </location>
</feature>
<dbReference type="InterPro" id="IPR051449">
    <property type="entry name" value="ABC-2_transporter_component"/>
</dbReference>
<feature type="transmembrane region" description="Helical" evidence="8">
    <location>
        <begin position="327"/>
        <end position="345"/>
    </location>
</feature>
<dbReference type="Proteomes" id="UP000823631">
    <property type="component" value="Unassembled WGS sequence"/>
</dbReference>
<dbReference type="PANTHER" id="PTHR30294:SF44">
    <property type="entry name" value="MULTIDRUG ABC TRANSPORTER PERMEASE YBHR-RELATED"/>
    <property type="match status" value="1"/>
</dbReference>
<dbReference type="GO" id="GO:0140359">
    <property type="term" value="F:ABC-type transporter activity"/>
    <property type="evidence" value="ECO:0007669"/>
    <property type="project" value="InterPro"/>
</dbReference>
<feature type="transmembrane region" description="Helical" evidence="8">
    <location>
        <begin position="297"/>
        <end position="315"/>
    </location>
</feature>
<evidence type="ECO:0000256" key="1">
    <source>
        <dbReference type="ARBA" id="ARBA00004651"/>
    </source>
</evidence>
<evidence type="ECO:0000256" key="7">
    <source>
        <dbReference type="ARBA" id="ARBA00023136"/>
    </source>
</evidence>
<evidence type="ECO:0000259" key="9">
    <source>
        <dbReference type="PROSITE" id="PS51012"/>
    </source>
</evidence>
<dbReference type="PRINTS" id="PR00164">
    <property type="entry name" value="ABC2TRNSPORT"/>
</dbReference>
<feature type="transmembrane region" description="Helical" evidence="8">
    <location>
        <begin position="357"/>
        <end position="376"/>
    </location>
</feature>
<sequence length="381" mass="41885">MMFASLLRIFALMVKELRVLWEDPGSRRVLIVPIIVQCLIFGYGVTFNLERVPYVLFDESASPQSAQLVMALEGSGYFRREQTCFDERCFLQAMDRGAGLVGLHFAPDFAVSAELNVIADARNTTSANTAAAYLTEAASLLLQRSDVQPLFAPWFAEAEAERQAAGQPALSFTYRYYYNENNITRFGILTGMILGLSAIQVIILAALTVAREREDGTFDMLLMTPANSLEILIGKALPPAMAATGQSLILTAICTFWFDIPCRGSLLLLLLVIALFSLAVVGIGLAISAVVSNAQQAATTAFLTVLPCVILSGMLTPDSAVAPWFRFVLYINPLYYGIQAVQRIYLEGAGFFDIWHLLLPFGVFGLITMPAAMYLFRHRLT</sequence>
<keyword evidence="5 8" id="KW-0812">Transmembrane</keyword>
<dbReference type="PANTHER" id="PTHR30294">
    <property type="entry name" value="MEMBRANE COMPONENT OF ABC TRANSPORTER YHHJ-RELATED"/>
    <property type="match status" value="1"/>
</dbReference>
<feature type="domain" description="ABC transmembrane type-2" evidence="9">
    <location>
        <begin position="140"/>
        <end position="379"/>
    </location>
</feature>
<evidence type="ECO:0000313" key="10">
    <source>
        <dbReference type="EMBL" id="MBO8415541.1"/>
    </source>
</evidence>
<feature type="transmembrane region" description="Helical" evidence="8">
    <location>
        <begin position="240"/>
        <end position="260"/>
    </location>
</feature>
<feature type="transmembrane region" description="Helical" evidence="8">
    <location>
        <begin position="186"/>
        <end position="210"/>
    </location>
</feature>
<protein>
    <recommendedName>
        <fullName evidence="8">Transport permease protein</fullName>
    </recommendedName>
</protein>
<feature type="transmembrane region" description="Helical" evidence="8">
    <location>
        <begin position="29"/>
        <end position="49"/>
    </location>
</feature>
<name>A0A9D9D9G2_9GAMM</name>
<reference evidence="10" key="2">
    <citation type="journal article" date="2021" name="PeerJ">
        <title>Extensive microbial diversity within the chicken gut microbiome revealed by metagenomics and culture.</title>
        <authorList>
            <person name="Gilroy R."/>
            <person name="Ravi A."/>
            <person name="Getino M."/>
            <person name="Pursley I."/>
            <person name="Horton D.L."/>
            <person name="Alikhan N.F."/>
            <person name="Baker D."/>
            <person name="Gharbi K."/>
            <person name="Hall N."/>
            <person name="Watson M."/>
            <person name="Adriaenssens E.M."/>
            <person name="Foster-Nyarko E."/>
            <person name="Jarju S."/>
            <person name="Secka A."/>
            <person name="Antonio M."/>
            <person name="Oren A."/>
            <person name="Chaudhuri R.R."/>
            <person name="La Ragione R."/>
            <person name="Hildebrand F."/>
            <person name="Pallen M.J."/>
        </authorList>
    </citation>
    <scope>NUCLEOTIDE SEQUENCE</scope>
    <source>
        <strain evidence="10">17213</strain>
    </source>
</reference>
<accession>A0A9D9D9G2</accession>
<dbReference type="InterPro" id="IPR000412">
    <property type="entry name" value="ABC_2_transport"/>
</dbReference>
<evidence type="ECO:0000256" key="8">
    <source>
        <dbReference type="RuleBase" id="RU361157"/>
    </source>
</evidence>
<dbReference type="InterPro" id="IPR047817">
    <property type="entry name" value="ABC2_TM_bact-type"/>
</dbReference>
<dbReference type="InterPro" id="IPR013525">
    <property type="entry name" value="ABC2_TM"/>
</dbReference>
<dbReference type="EMBL" id="JADINH010000087">
    <property type="protein sequence ID" value="MBO8415541.1"/>
    <property type="molecule type" value="Genomic_DNA"/>
</dbReference>
<evidence type="ECO:0000256" key="4">
    <source>
        <dbReference type="ARBA" id="ARBA00022475"/>
    </source>
</evidence>
<evidence type="ECO:0000256" key="3">
    <source>
        <dbReference type="ARBA" id="ARBA00022448"/>
    </source>
</evidence>
<proteinExistence type="inferred from homology"/>
<comment type="caution">
    <text evidence="10">The sequence shown here is derived from an EMBL/GenBank/DDBJ whole genome shotgun (WGS) entry which is preliminary data.</text>
</comment>
<keyword evidence="7 8" id="KW-0472">Membrane</keyword>
<organism evidence="10 11">
    <name type="scientific">Candidatus Avisuccinivibrio stercorigallinarum</name>
    <dbReference type="NCBI Taxonomy" id="2840704"/>
    <lineage>
        <taxon>Bacteria</taxon>
        <taxon>Pseudomonadati</taxon>
        <taxon>Pseudomonadota</taxon>
        <taxon>Gammaproteobacteria</taxon>
        <taxon>Aeromonadales</taxon>
        <taxon>Succinivibrionaceae</taxon>
        <taxon>Succinivibrionaceae incertae sedis</taxon>
        <taxon>Candidatus Avisuccinivibrio</taxon>
    </lineage>
</organism>
<comment type="similarity">
    <text evidence="2 8">Belongs to the ABC-2 integral membrane protein family.</text>
</comment>
<dbReference type="Pfam" id="PF12698">
    <property type="entry name" value="ABC2_membrane_3"/>
    <property type="match status" value="1"/>
</dbReference>
<dbReference type="PROSITE" id="PS51012">
    <property type="entry name" value="ABC_TM2"/>
    <property type="match status" value="1"/>
</dbReference>
<keyword evidence="4 8" id="KW-1003">Cell membrane</keyword>
<keyword evidence="6 8" id="KW-1133">Transmembrane helix</keyword>
<gene>
    <name evidence="10" type="ORF">IAB19_04055</name>
</gene>
<evidence type="ECO:0000256" key="6">
    <source>
        <dbReference type="ARBA" id="ARBA00022989"/>
    </source>
</evidence>
<dbReference type="AlphaFoldDB" id="A0A9D9D9G2"/>
<reference evidence="10" key="1">
    <citation type="submission" date="2020-10" db="EMBL/GenBank/DDBJ databases">
        <authorList>
            <person name="Gilroy R."/>
        </authorList>
    </citation>
    <scope>NUCLEOTIDE SEQUENCE</scope>
    <source>
        <strain evidence="10">17213</strain>
    </source>
</reference>
<evidence type="ECO:0000256" key="5">
    <source>
        <dbReference type="ARBA" id="ARBA00022692"/>
    </source>
</evidence>
<comment type="subcellular location">
    <subcellularLocation>
        <location evidence="8">Cell inner membrane</location>
        <topology evidence="8">Multi-pass membrane protein</topology>
    </subcellularLocation>
    <subcellularLocation>
        <location evidence="1">Cell membrane</location>
        <topology evidence="1">Multi-pass membrane protein</topology>
    </subcellularLocation>
</comment>
<evidence type="ECO:0000313" key="11">
    <source>
        <dbReference type="Proteomes" id="UP000823631"/>
    </source>
</evidence>
<dbReference type="GO" id="GO:0043190">
    <property type="term" value="C:ATP-binding cassette (ABC) transporter complex"/>
    <property type="evidence" value="ECO:0007669"/>
    <property type="project" value="InterPro"/>
</dbReference>
<keyword evidence="3 8" id="KW-0813">Transport</keyword>
<evidence type="ECO:0000256" key="2">
    <source>
        <dbReference type="ARBA" id="ARBA00007783"/>
    </source>
</evidence>